<evidence type="ECO:0000256" key="5">
    <source>
        <dbReference type="SAM" id="MobiDB-lite"/>
    </source>
</evidence>
<feature type="region of interest" description="Disordered" evidence="5">
    <location>
        <begin position="566"/>
        <end position="588"/>
    </location>
</feature>
<evidence type="ECO:0000256" key="2">
    <source>
        <dbReference type="ARBA" id="ARBA00022679"/>
    </source>
</evidence>
<proteinExistence type="predicted"/>
<evidence type="ECO:0000259" key="6">
    <source>
        <dbReference type="PROSITE" id="PS50908"/>
    </source>
</evidence>
<accession>X6PCY6</accession>
<dbReference type="InterPro" id="IPR016135">
    <property type="entry name" value="UBQ-conjugating_enzyme/RWD"/>
</dbReference>
<evidence type="ECO:0000313" key="7">
    <source>
        <dbReference type="EMBL" id="ETO35537.1"/>
    </source>
</evidence>
<name>X6PCY6_RETFI</name>
<dbReference type="InterPro" id="IPR051838">
    <property type="entry name" value="ARTD_PARP"/>
</dbReference>
<dbReference type="Gene3D" id="3.90.228.10">
    <property type="match status" value="1"/>
</dbReference>
<evidence type="ECO:0000256" key="1">
    <source>
        <dbReference type="ARBA" id="ARBA00022676"/>
    </source>
</evidence>
<keyword evidence="1" id="KW-0328">Glycosyltransferase</keyword>
<dbReference type="AlphaFoldDB" id="X6PCY6"/>
<keyword evidence="4" id="KW-0520">NAD</keyword>
<dbReference type="GO" id="GO:0016779">
    <property type="term" value="F:nucleotidyltransferase activity"/>
    <property type="evidence" value="ECO:0007669"/>
    <property type="project" value="UniProtKB-KW"/>
</dbReference>
<keyword evidence="3" id="KW-0548">Nucleotidyltransferase</keyword>
<feature type="compositionally biased region" description="Basic and acidic residues" evidence="5">
    <location>
        <begin position="419"/>
        <end position="436"/>
    </location>
</feature>
<keyword evidence="8" id="KW-1185">Reference proteome</keyword>
<dbReference type="Pfam" id="PF00644">
    <property type="entry name" value="PARP"/>
    <property type="match status" value="1"/>
</dbReference>
<dbReference type="EMBL" id="ASPP01001523">
    <property type="protein sequence ID" value="ETO35537.1"/>
    <property type="molecule type" value="Genomic_DNA"/>
</dbReference>
<feature type="compositionally biased region" description="Basic and acidic residues" evidence="5">
    <location>
        <begin position="570"/>
        <end position="582"/>
    </location>
</feature>
<evidence type="ECO:0000313" key="8">
    <source>
        <dbReference type="Proteomes" id="UP000023152"/>
    </source>
</evidence>
<reference evidence="7 8" key="1">
    <citation type="journal article" date="2013" name="Curr. Biol.">
        <title>The Genome of the Foraminiferan Reticulomyxa filosa.</title>
        <authorList>
            <person name="Glockner G."/>
            <person name="Hulsmann N."/>
            <person name="Schleicher M."/>
            <person name="Noegel A.A."/>
            <person name="Eichinger L."/>
            <person name="Gallinger C."/>
            <person name="Pawlowski J."/>
            <person name="Sierra R."/>
            <person name="Euteneuer U."/>
            <person name="Pillet L."/>
            <person name="Moustafa A."/>
            <person name="Platzer M."/>
            <person name="Groth M."/>
            <person name="Szafranski K."/>
            <person name="Schliwa M."/>
        </authorList>
    </citation>
    <scope>NUCLEOTIDE SEQUENCE [LARGE SCALE GENOMIC DNA]</scope>
</reference>
<dbReference type="PROSITE" id="PS50908">
    <property type="entry name" value="RWD"/>
    <property type="match status" value="1"/>
</dbReference>
<comment type="caution">
    <text evidence="7">The sequence shown here is derived from an EMBL/GenBank/DDBJ whole genome shotgun (WGS) entry which is preliminary data.</text>
</comment>
<feature type="compositionally biased region" description="Acidic residues" evidence="5">
    <location>
        <begin position="240"/>
        <end position="258"/>
    </location>
</feature>
<evidence type="ECO:0000256" key="4">
    <source>
        <dbReference type="ARBA" id="ARBA00023027"/>
    </source>
</evidence>
<dbReference type="PANTHER" id="PTHR21328">
    <property type="entry name" value="POLY ADP-RIBOSE POLYMERASE FAMILY, MEMBER PARP"/>
    <property type="match status" value="1"/>
</dbReference>
<feature type="region of interest" description="Disordered" evidence="5">
    <location>
        <begin position="419"/>
        <end position="444"/>
    </location>
</feature>
<dbReference type="SUPFAM" id="SSF56399">
    <property type="entry name" value="ADP-ribosylation"/>
    <property type="match status" value="1"/>
</dbReference>
<dbReference type="Proteomes" id="UP000023152">
    <property type="component" value="Unassembled WGS sequence"/>
</dbReference>
<dbReference type="Gene3D" id="3.10.110.10">
    <property type="entry name" value="Ubiquitin Conjugating Enzyme"/>
    <property type="match status" value="1"/>
</dbReference>
<feature type="domain" description="RWD" evidence="6">
    <location>
        <begin position="72"/>
        <end position="192"/>
    </location>
</feature>
<keyword evidence="2" id="KW-0808">Transferase</keyword>
<organism evidence="7 8">
    <name type="scientific">Reticulomyxa filosa</name>
    <dbReference type="NCBI Taxonomy" id="46433"/>
    <lineage>
        <taxon>Eukaryota</taxon>
        <taxon>Sar</taxon>
        <taxon>Rhizaria</taxon>
        <taxon>Retaria</taxon>
        <taxon>Foraminifera</taxon>
        <taxon>Monothalamids</taxon>
        <taxon>Reticulomyxidae</taxon>
        <taxon>Reticulomyxa</taxon>
    </lineage>
</organism>
<dbReference type="InterPro" id="IPR012317">
    <property type="entry name" value="Poly(ADP-ribose)pol_cat_dom"/>
</dbReference>
<dbReference type="OrthoDB" id="109543at2759"/>
<protein>
    <recommendedName>
        <fullName evidence="6">RWD domain-containing protein</fullName>
    </recommendedName>
</protein>
<dbReference type="GO" id="GO:0003950">
    <property type="term" value="F:NAD+ poly-ADP-ribosyltransferase activity"/>
    <property type="evidence" value="ECO:0007669"/>
    <property type="project" value="InterPro"/>
</dbReference>
<feature type="region of interest" description="Disordered" evidence="5">
    <location>
        <begin position="199"/>
        <end position="261"/>
    </location>
</feature>
<feature type="region of interest" description="Disordered" evidence="5">
    <location>
        <begin position="275"/>
        <end position="296"/>
    </location>
</feature>
<dbReference type="Pfam" id="PF05773">
    <property type="entry name" value="RWD"/>
    <property type="match status" value="1"/>
</dbReference>
<dbReference type="InterPro" id="IPR006575">
    <property type="entry name" value="RWD_dom"/>
</dbReference>
<sequence length="1020" mass="117492">MYPTKTELISVKICFRNSFNMIRRKKLIELILSKSLNFKYHLKNVKENLQTFVTNLLYLMILSKDKYSAVENELLAIEAVLAEDFKRLDLDISQTTEDKKGITHAFEAHLFPCEDLNECHCSAHVRVSVNAEKYPKQEQPQLEVLSLEGLNPKRHSKALKEYVFTTLREQHSTNDEILYPLVDLIRSFLSLHNYMLNKEQKTKNKKRQDLHNEDEALTKSDPKTEENENEGENDKNDNKDWDEDENDDDNENDEEEANGWDSVVLCDANDNFVSTSTTTSEKREKQKQVDCTPSHSLQKDDDKFELALEELIESDCQNPLVMCATDCLEINRHGFGTIPGLIYASAYRLENTSKDLEVTIGVWLKHFIVSDALLCVLGFQLNDYLGIKMRFSCDYTKDVKKPKSIEVGRLIPHADSHMHSNVHSDVHNKNSTKTDTDTTPGKKRKGLQFKNKMLPFMGNESLQNRLKNIFLDKFWPLSEMAKHHNLQLHLIHKLMVFTHCSFQVAQCAMQKYKDFETAFLRMSEDITVQNISTNADKEDDKSERKLSDEIVSVIAKYIQAEGVHNGIQNKGKEKEKESKEEIANDSETESTTILDASIVKELQDICQSNDKLFKLFDLSETQNNRLKDFLMDVSPLFEHNVLMHIIVFTLYSALTINRRCLVCDLTFPNSLGTARQLLKPSVCKNYLCDFSHCNLELGFDCASYILSHPSIVDLLITFFYVNVKKGKHLQYFPWYVRGIGSSENHQLSFLDSKHQKSANPTLLFEVLQRMPSIDTLIKWSKGGTPKLKVNLTRKSPLLFPLLTWLITSNRAHLRELRSKREKFQGLPNCFQFEFVTSSPEGEYTFQQLCKKAEAHRGPGRGSVFAWHGSPMENWHTILRTGLKNMSNSNQMRNGAAFGSGIYLAPQSGTSYWYCESSQSDTWPLSMFNMEQGYARGKKGHGLYCLALCEVVNHEKLKDPCPHYVVPAEQWIITRYLFLFNTIPHRKNHGSKGRYFDIDANVLMKNYRKQSEGQIENVEHN</sequence>
<gene>
    <name evidence="7" type="ORF">RFI_01525</name>
</gene>
<feature type="compositionally biased region" description="Basic and acidic residues" evidence="5">
    <location>
        <begin position="199"/>
        <end position="239"/>
    </location>
</feature>
<evidence type="ECO:0000256" key="3">
    <source>
        <dbReference type="ARBA" id="ARBA00022695"/>
    </source>
</evidence>